<dbReference type="STRING" id="1408163.A0A0F4Z1D0"/>
<comment type="caution">
    <text evidence="3">The sequence shown here is derived from an EMBL/GenBank/DDBJ whole genome shotgun (WGS) entry which is preliminary data.</text>
</comment>
<dbReference type="Pfam" id="PF18961">
    <property type="entry name" value="DUF5703_N"/>
    <property type="match status" value="1"/>
</dbReference>
<name>A0A0F4Z1D0_RASE3</name>
<dbReference type="InterPro" id="IPR008928">
    <property type="entry name" value="6-hairpin_glycosidase_sf"/>
</dbReference>
<protein>
    <recommendedName>
        <fullName evidence="2">DUF5703 domain-containing protein</fullName>
    </recommendedName>
</protein>
<dbReference type="GO" id="GO:0005975">
    <property type="term" value="P:carbohydrate metabolic process"/>
    <property type="evidence" value="ECO:0007669"/>
    <property type="project" value="InterPro"/>
</dbReference>
<feature type="signal peptide" evidence="1">
    <location>
        <begin position="1"/>
        <end position="15"/>
    </location>
</feature>
<dbReference type="EMBL" id="LASV01000090">
    <property type="protein sequence ID" value="KKA23668.1"/>
    <property type="molecule type" value="Genomic_DNA"/>
</dbReference>
<gene>
    <name evidence="3" type="ORF">T310_2301</name>
</gene>
<dbReference type="RefSeq" id="XP_013330280.1">
    <property type="nucleotide sequence ID" value="XM_013474826.1"/>
</dbReference>
<dbReference type="AlphaFoldDB" id="A0A0F4Z1D0"/>
<accession>A0A0F4Z1D0</accession>
<evidence type="ECO:0000313" key="3">
    <source>
        <dbReference type="EMBL" id="KKA23668.1"/>
    </source>
</evidence>
<dbReference type="InterPro" id="IPR012341">
    <property type="entry name" value="6hp_glycosidase-like_sf"/>
</dbReference>
<dbReference type="Gene3D" id="1.50.10.10">
    <property type="match status" value="1"/>
</dbReference>
<dbReference type="Proteomes" id="UP000053958">
    <property type="component" value="Unassembled WGS sequence"/>
</dbReference>
<sequence>MLLRWFFLLIGVAAAITLPDSYNVVWTTQSRNSSESTPLGGGGLGLNVWAENGTILFYIAKSGAYDDNNSLVKLGRVRLTLQPDPFGSDFSQTLVLNDGYVAFTGQNNTTVTLWVDAFHPVIHATVNSSLPLSLTASYENWRYRDRLMGDNGTIYEQDQSSWDQLPGANATTRADNITFYNGGVLMTHRNLQSTVFDYTVREQGLEQYKDTMYNPIANNTYALWMYSSDLQPGNITSGFYVNTDYKSWNLRSKTPQTSYSLAIAIHQNQTETFQDFQSQFDSLIATAINNTQEQTLAWWHDFWDRSYILINEDAGPDDPGFVVGKNYQIFRYMQGCNAGADWPMRFNGGLFTFDPVFVNPETPYTPDFRRWTGGVFTAQNQRLVYWPLLKSGDIDLMRPQFEFYRRIVDTAKLRGRTYFGINATLFCEQIDSFGLPNLREYMGDPTRPRSPGFPRGIEFNDYIEWIQDTANEFADMILQANLYMGFDVAPYLDFIESQLQWFDLFYQQFHSTIDTFSRAASPVNNASTGNGPLIIYPGSGCETYKAAYNPASTVSGLRKLLHDLLQVSPDYQIANASYYEGYLKRVPETPIRYQQGQPCISPALAYARIQNVEIPQLYPVFPWGEYGLGQPTDLRLAINTYLLETRRHLANPNGTDTKRDQYDHLPLGQLNRVPVPRLQGAQLRLGAGHQPLRRGVDRAAGDAAADVCAQQHADPAAGGVAGGLVGQVQAVCADEYDGGGGGQCWEGGDELDGEAGES</sequence>
<dbReference type="InterPro" id="IPR043757">
    <property type="entry name" value="DUF5703_N"/>
</dbReference>
<dbReference type="GeneID" id="25314652"/>
<organism evidence="3 4">
    <name type="scientific">Rasamsonia emersonii (strain ATCC 16479 / CBS 393.64 / IMI 116815)</name>
    <dbReference type="NCBI Taxonomy" id="1408163"/>
    <lineage>
        <taxon>Eukaryota</taxon>
        <taxon>Fungi</taxon>
        <taxon>Dikarya</taxon>
        <taxon>Ascomycota</taxon>
        <taxon>Pezizomycotina</taxon>
        <taxon>Eurotiomycetes</taxon>
        <taxon>Eurotiomycetidae</taxon>
        <taxon>Eurotiales</taxon>
        <taxon>Trichocomaceae</taxon>
        <taxon>Rasamsonia</taxon>
    </lineage>
</organism>
<keyword evidence="4" id="KW-1185">Reference proteome</keyword>
<dbReference type="OrthoDB" id="269227at2759"/>
<reference evidence="3 4" key="1">
    <citation type="submission" date="2015-04" db="EMBL/GenBank/DDBJ databases">
        <authorList>
            <person name="Heijne W.H."/>
            <person name="Fedorova N.D."/>
            <person name="Nierman W.C."/>
            <person name="Vollebregt A.W."/>
            <person name="Zhao Z."/>
            <person name="Wu L."/>
            <person name="Kumar M."/>
            <person name="Stam H."/>
            <person name="van den Berg M.A."/>
            <person name="Pel H.J."/>
        </authorList>
    </citation>
    <scope>NUCLEOTIDE SEQUENCE [LARGE SCALE GENOMIC DNA]</scope>
    <source>
        <strain evidence="3 4">CBS 393.64</strain>
    </source>
</reference>
<feature type="domain" description="DUF5703" evidence="2">
    <location>
        <begin position="25"/>
        <end position="308"/>
    </location>
</feature>
<evidence type="ECO:0000313" key="4">
    <source>
        <dbReference type="Proteomes" id="UP000053958"/>
    </source>
</evidence>
<dbReference type="SUPFAM" id="SSF48208">
    <property type="entry name" value="Six-hairpin glycosidases"/>
    <property type="match status" value="1"/>
</dbReference>
<evidence type="ECO:0000256" key="1">
    <source>
        <dbReference type="SAM" id="SignalP"/>
    </source>
</evidence>
<keyword evidence="1" id="KW-0732">Signal</keyword>
<dbReference type="GO" id="GO:0003824">
    <property type="term" value="F:catalytic activity"/>
    <property type="evidence" value="ECO:0007669"/>
    <property type="project" value="UniProtKB-ARBA"/>
</dbReference>
<proteinExistence type="predicted"/>
<feature type="chain" id="PRO_5013130834" description="DUF5703 domain-containing protein" evidence="1">
    <location>
        <begin position="16"/>
        <end position="758"/>
    </location>
</feature>
<evidence type="ECO:0000259" key="2">
    <source>
        <dbReference type="Pfam" id="PF18961"/>
    </source>
</evidence>